<comment type="catalytic activity">
    <reaction evidence="5">
        <text>L-arginyl-[protein] + S-adenosyl-L-methionine = N(omega)-methyl-L-arginyl-[protein] + S-adenosyl-L-homocysteine + H(+)</text>
        <dbReference type="Rhea" id="RHEA:48100"/>
        <dbReference type="Rhea" id="RHEA-COMP:10532"/>
        <dbReference type="Rhea" id="RHEA-COMP:11990"/>
        <dbReference type="ChEBI" id="CHEBI:15378"/>
        <dbReference type="ChEBI" id="CHEBI:29965"/>
        <dbReference type="ChEBI" id="CHEBI:57856"/>
        <dbReference type="ChEBI" id="CHEBI:59789"/>
        <dbReference type="ChEBI" id="CHEBI:65280"/>
    </reaction>
    <physiologicalReaction direction="left-to-right" evidence="5">
        <dbReference type="Rhea" id="RHEA:48101"/>
    </physiologicalReaction>
</comment>
<protein>
    <recommendedName>
        <fullName evidence="1">type I protein arginine methyltransferase</fullName>
        <ecNumber evidence="1">2.1.1.319</ecNumber>
    </recommendedName>
</protein>
<proteinExistence type="predicted"/>
<dbReference type="SUPFAM" id="SSF53335">
    <property type="entry name" value="S-adenosyl-L-methionine-dependent methyltransferases"/>
    <property type="match status" value="1"/>
</dbReference>
<dbReference type="FunFam" id="2.70.160.11:FF:000001">
    <property type="entry name" value="Blast:Protein arginine N-methyltransferase 1"/>
    <property type="match status" value="1"/>
</dbReference>
<feature type="domain" description="Methyltransferase" evidence="7">
    <location>
        <begin position="63"/>
        <end position="160"/>
    </location>
</feature>
<dbReference type="AlphaFoldDB" id="F4PR35"/>
<dbReference type="PANTHER" id="PTHR11006">
    <property type="entry name" value="PROTEIN ARGININE N-METHYLTRANSFERASE"/>
    <property type="match status" value="1"/>
</dbReference>
<keyword evidence="3 6" id="KW-0808">Transferase</keyword>
<accession>F4PR35</accession>
<dbReference type="OrthoDB" id="7848332at2759"/>
<keyword evidence="4 6" id="KW-0949">S-adenosyl-L-methionine</keyword>
<dbReference type="GO" id="GO:0005634">
    <property type="term" value="C:nucleus"/>
    <property type="evidence" value="ECO:0007669"/>
    <property type="project" value="TreeGrafter"/>
</dbReference>
<dbReference type="GO" id="GO:0035242">
    <property type="term" value="F:protein-arginine omega-N asymmetric methyltransferase activity"/>
    <property type="evidence" value="ECO:0007669"/>
    <property type="project" value="UniProtKB-EC"/>
</dbReference>
<evidence type="ECO:0000313" key="9">
    <source>
        <dbReference type="EMBL" id="EGG22092.1"/>
    </source>
</evidence>
<dbReference type="Gene3D" id="2.70.160.11">
    <property type="entry name" value="Hnrnp arginine n-methyltransferase1"/>
    <property type="match status" value="1"/>
</dbReference>
<evidence type="ECO:0000256" key="4">
    <source>
        <dbReference type="ARBA" id="ARBA00022691"/>
    </source>
</evidence>
<dbReference type="GO" id="GO:0042054">
    <property type="term" value="F:histone methyltransferase activity"/>
    <property type="evidence" value="ECO:0007669"/>
    <property type="project" value="TreeGrafter"/>
</dbReference>
<dbReference type="Pfam" id="PF22528">
    <property type="entry name" value="PRMT_C"/>
    <property type="match status" value="1"/>
</dbReference>
<dbReference type="OMA" id="CTHTKVK"/>
<dbReference type="InterPro" id="IPR029063">
    <property type="entry name" value="SAM-dependent_MTases_sf"/>
</dbReference>
<feature type="domain" description="Protein arginine N-methyltransferase" evidence="8">
    <location>
        <begin position="165"/>
        <end position="328"/>
    </location>
</feature>
<reference evidence="10" key="1">
    <citation type="journal article" date="2011" name="Genome Res.">
        <title>Phylogeny-wide analysis of social amoeba genomes highlights ancient origins for complex intercellular communication.</title>
        <authorList>
            <person name="Heidel A.J."/>
            <person name="Lawal H.M."/>
            <person name="Felder M."/>
            <person name="Schilde C."/>
            <person name="Helps N.R."/>
            <person name="Tunggal B."/>
            <person name="Rivero F."/>
            <person name="John U."/>
            <person name="Schleicher M."/>
            <person name="Eichinger L."/>
            <person name="Platzer M."/>
            <person name="Noegel A.A."/>
            <person name="Schaap P."/>
            <person name="Gloeckner G."/>
        </authorList>
    </citation>
    <scope>NUCLEOTIDE SEQUENCE [LARGE SCALE GENOMIC DNA]</scope>
    <source>
        <strain evidence="10">SH3</strain>
    </source>
</reference>
<dbReference type="KEGG" id="dfa:DFA_01982"/>
<evidence type="ECO:0000256" key="1">
    <source>
        <dbReference type="ARBA" id="ARBA00011925"/>
    </source>
</evidence>
<dbReference type="Proteomes" id="UP000007797">
    <property type="component" value="Unassembled WGS sequence"/>
</dbReference>
<dbReference type="RefSeq" id="XP_004359943.1">
    <property type="nucleotide sequence ID" value="XM_004359886.1"/>
</dbReference>
<dbReference type="InterPro" id="IPR025799">
    <property type="entry name" value="Arg_MeTrfase"/>
</dbReference>
<dbReference type="PROSITE" id="PS51678">
    <property type="entry name" value="SAM_MT_PRMT"/>
    <property type="match status" value="1"/>
</dbReference>
<evidence type="ECO:0000259" key="7">
    <source>
        <dbReference type="Pfam" id="PF13649"/>
    </source>
</evidence>
<dbReference type="STRING" id="1054147.F4PR35"/>
<dbReference type="InterPro" id="IPR055135">
    <property type="entry name" value="PRMT_dom"/>
</dbReference>
<dbReference type="FunFam" id="3.40.50.150:FF:000003">
    <property type="entry name" value="Blast:Protein arginine N-methyltransferase 1"/>
    <property type="match status" value="1"/>
</dbReference>
<dbReference type="CDD" id="cd02440">
    <property type="entry name" value="AdoMet_MTases"/>
    <property type="match status" value="1"/>
</dbReference>
<dbReference type="InterPro" id="IPR041698">
    <property type="entry name" value="Methyltransf_25"/>
</dbReference>
<dbReference type="Gene3D" id="3.40.50.150">
    <property type="entry name" value="Vaccinia Virus protein VP39"/>
    <property type="match status" value="1"/>
</dbReference>
<dbReference type="EMBL" id="GL883010">
    <property type="protein sequence ID" value="EGG22092.1"/>
    <property type="molecule type" value="Genomic_DNA"/>
</dbReference>
<gene>
    <name evidence="9" type="primary">prmt1</name>
    <name evidence="9" type="ORF">DFA_01982</name>
</gene>
<dbReference type="PANTHER" id="PTHR11006:SF53">
    <property type="entry name" value="PROTEIN ARGININE N-METHYLTRANSFERASE 3"/>
    <property type="match status" value="1"/>
</dbReference>
<dbReference type="GeneID" id="14873356"/>
<dbReference type="EC" id="2.1.1.319" evidence="1"/>
<keyword evidence="10" id="KW-1185">Reference proteome</keyword>
<name>F4PR35_CACFS</name>
<dbReference type="GO" id="GO:0032259">
    <property type="term" value="P:methylation"/>
    <property type="evidence" value="ECO:0007669"/>
    <property type="project" value="UniProtKB-KW"/>
</dbReference>
<keyword evidence="2 6" id="KW-0489">Methyltransferase</keyword>
<sequence>MSSDDIKQQDLVDRTKELTTSDYYFDSYSHFGIHEEMLKDDVRTLSYKRAILNNRHLFQGKVVLDVGCGTGILCMFAAQAGAKLVIGVDNSEILPIAQKIIKANNFENKIHLIKGKMEEVTLPVEKVDIIISEWMGYFMLYEGMLDTVLYARDRYLAPGGIIMPDKATLHITAIEDSDYKNEKIEYWNTVYGFDMSCIREMALVEPLVDVVQPKMIVTTDCCILNIDIMTIQKEQLPFKSDFKLKAQRDDLVHAFVVYFDIEFTKGSKTVFFSTGPRAKYTHWKQSILYMDDVLKVCNGEEITGTIDVAPFQQNRRDLKIKLDYQFNGSQGASSASTEYHMR</sequence>
<dbReference type="Pfam" id="PF13649">
    <property type="entry name" value="Methyltransf_25"/>
    <property type="match status" value="1"/>
</dbReference>
<evidence type="ECO:0000259" key="8">
    <source>
        <dbReference type="Pfam" id="PF22528"/>
    </source>
</evidence>
<evidence type="ECO:0000256" key="5">
    <source>
        <dbReference type="ARBA" id="ARBA00049303"/>
    </source>
</evidence>
<evidence type="ECO:0000256" key="3">
    <source>
        <dbReference type="ARBA" id="ARBA00022679"/>
    </source>
</evidence>
<evidence type="ECO:0000256" key="2">
    <source>
        <dbReference type="ARBA" id="ARBA00022603"/>
    </source>
</evidence>
<organism evidence="9 10">
    <name type="scientific">Cavenderia fasciculata</name>
    <name type="common">Slime mold</name>
    <name type="synonym">Dictyostelium fasciculatum</name>
    <dbReference type="NCBI Taxonomy" id="261658"/>
    <lineage>
        <taxon>Eukaryota</taxon>
        <taxon>Amoebozoa</taxon>
        <taxon>Evosea</taxon>
        <taxon>Eumycetozoa</taxon>
        <taxon>Dictyostelia</taxon>
        <taxon>Acytosteliales</taxon>
        <taxon>Cavenderiaceae</taxon>
        <taxon>Cavenderia</taxon>
    </lineage>
</organism>
<evidence type="ECO:0000256" key="6">
    <source>
        <dbReference type="PROSITE-ProRule" id="PRU01015"/>
    </source>
</evidence>
<evidence type="ECO:0000313" key="10">
    <source>
        <dbReference type="Proteomes" id="UP000007797"/>
    </source>
</evidence>